<dbReference type="EMBL" id="CAKKNE010000004">
    <property type="protein sequence ID" value="CAH0374869.1"/>
    <property type="molecule type" value="Genomic_DNA"/>
</dbReference>
<evidence type="ECO:0000256" key="5">
    <source>
        <dbReference type="ARBA" id="ARBA00023242"/>
    </source>
</evidence>
<proteinExistence type="predicted"/>
<name>A0A8J2SXP6_9STRA</name>
<evidence type="ECO:0000313" key="9">
    <source>
        <dbReference type="Proteomes" id="UP000789595"/>
    </source>
</evidence>
<evidence type="ECO:0000256" key="1">
    <source>
        <dbReference type="ARBA" id="ARBA00004123"/>
    </source>
</evidence>
<gene>
    <name evidence="8" type="ORF">PECAL_4P21770</name>
</gene>
<keyword evidence="9" id="KW-1185">Reference proteome</keyword>
<evidence type="ECO:0000313" key="8">
    <source>
        <dbReference type="EMBL" id="CAH0374869.1"/>
    </source>
</evidence>
<keyword evidence="2" id="KW-0479">Metal-binding</keyword>
<sequence>MLAVQRSPPAPTRLLPWSLPSDTWASPPRGIGFVPVESPPRTVQEYVMQAARPSAPEPQPVLDAPSHDLREGSDEVDAAAVALRQLESIVQMPEPPPPKALTRQNSAHVVEKFRERGDVSREEITEAMREEKHTQASYGQLGGMMSGLLGPNTFRADYATTRVAGRSRCKKCRKLFAAGDVRVGKRPPRVRQDVPAVRVHWYHPACIFKSFERAAYKTKTLERVGDVEGFDNLQDPDRADLAARIAAWSARRAAQFAHYNPKKGKGKKRKVTSLPDNLPSMVDDEAGFRAACGLLAAGLEADAPLSKKAGVLGFLARKKRRSDPVPLPSAERRSARARTPKVIYDAPDSRCPAKGGPGCCPARANNARPSAEALKLREELESLKKENAKLKAPALCAEDASLLDALL</sequence>
<dbReference type="GO" id="GO:0005634">
    <property type="term" value="C:nucleus"/>
    <property type="evidence" value="ECO:0007669"/>
    <property type="project" value="UniProtKB-SubCell"/>
</dbReference>
<evidence type="ECO:0000256" key="2">
    <source>
        <dbReference type="ARBA" id="ARBA00022723"/>
    </source>
</evidence>
<dbReference type="Pfam" id="PF00645">
    <property type="entry name" value="zf-PARP"/>
    <property type="match status" value="1"/>
</dbReference>
<dbReference type="OrthoDB" id="206088at2759"/>
<evidence type="ECO:0000256" key="4">
    <source>
        <dbReference type="ARBA" id="ARBA00022833"/>
    </source>
</evidence>
<dbReference type="SUPFAM" id="SSF57716">
    <property type="entry name" value="Glucocorticoid receptor-like (DNA-binding domain)"/>
    <property type="match status" value="1"/>
</dbReference>
<dbReference type="SMART" id="SM01336">
    <property type="entry name" value="zf-PARP"/>
    <property type="match status" value="1"/>
</dbReference>
<evidence type="ECO:0000256" key="3">
    <source>
        <dbReference type="ARBA" id="ARBA00022771"/>
    </source>
</evidence>
<dbReference type="InterPro" id="IPR001510">
    <property type="entry name" value="Znf_PARP"/>
</dbReference>
<organism evidence="8 9">
    <name type="scientific">Pelagomonas calceolata</name>
    <dbReference type="NCBI Taxonomy" id="35677"/>
    <lineage>
        <taxon>Eukaryota</taxon>
        <taxon>Sar</taxon>
        <taxon>Stramenopiles</taxon>
        <taxon>Ochrophyta</taxon>
        <taxon>Pelagophyceae</taxon>
        <taxon>Pelagomonadales</taxon>
        <taxon>Pelagomonadaceae</taxon>
        <taxon>Pelagomonas</taxon>
    </lineage>
</organism>
<reference evidence="8" key="1">
    <citation type="submission" date="2021-11" db="EMBL/GenBank/DDBJ databases">
        <authorList>
            <consortium name="Genoscope - CEA"/>
            <person name="William W."/>
        </authorList>
    </citation>
    <scope>NUCLEOTIDE SEQUENCE</scope>
</reference>
<accession>A0A8J2SXP6</accession>
<keyword evidence="3" id="KW-0863">Zinc-finger</keyword>
<dbReference type="InterPro" id="IPR036957">
    <property type="entry name" value="Znf_PARP_sf"/>
</dbReference>
<feature type="region of interest" description="Disordered" evidence="6">
    <location>
        <begin position="1"/>
        <end position="21"/>
    </location>
</feature>
<dbReference type="Gene3D" id="3.30.1740.10">
    <property type="entry name" value="Zinc finger, PARP-type"/>
    <property type="match status" value="1"/>
</dbReference>
<protein>
    <recommendedName>
        <fullName evidence="7">PARP-type domain-containing protein</fullName>
    </recommendedName>
</protein>
<evidence type="ECO:0000259" key="7">
    <source>
        <dbReference type="PROSITE" id="PS50064"/>
    </source>
</evidence>
<feature type="domain" description="PARP-type" evidence="7">
    <location>
        <begin position="154"/>
        <end position="249"/>
    </location>
</feature>
<keyword evidence="5" id="KW-0539">Nucleus</keyword>
<dbReference type="Proteomes" id="UP000789595">
    <property type="component" value="Unassembled WGS sequence"/>
</dbReference>
<dbReference type="PROSITE" id="PS50064">
    <property type="entry name" value="ZF_PARP_2"/>
    <property type="match status" value="1"/>
</dbReference>
<keyword evidence="4" id="KW-0862">Zinc</keyword>
<dbReference type="GO" id="GO:0008270">
    <property type="term" value="F:zinc ion binding"/>
    <property type="evidence" value="ECO:0007669"/>
    <property type="project" value="UniProtKB-KW"/>
</dbReference>
<dbReference type="GO" id="GO:0003677">
    <property type="term" value="F:DNA binding"/>
    <property type="evidence" value="ECO:0007669"/>
    <property type="project" value="InterPro"/>
</dbReference>
<comment type="caution">
    <text evidence="8">The sequence shown here is derived from an EMBL/GenBank/DDBJ whole genome shotgun (WGS) entry which is preliminary data.</text>
</comment>
<dbReference type="AlphaFoldDB" id="A0A8J2SXP6"/>
<comment type="subcellular location">
    <subcellularLocation>
        <location evidence="1">Nucleus</location>
    </subcellularLocation>
</comment>
<evidence type="ECO:0000256" key="6">
    <source>
        <dbReference type="SAM" id="MobiDB-lite"/>
    </source>
</evidence>